<comment type="caution">
    <text evidence="1">The sequence shown here is derived from an EMBL/GenBank/DDBJ whole genome shotgun (WGS) entry which is preliminary data.</text>
</comment>
<dbReference type="InterPro" id="IPR025352">
    <property type="entry name" value="DUF4256"/>
</dbReference>
<evidence type="ECO:0000313" key="1">
    <source>
        <dbReference type="EMBL" id="MFC5590857.1"/>
    </source>
</evidence>
<protein>
    <submittedName>
        <fullName evidence="1">DUF4256 domain-containing protein</fullName>
    </submittedName>
</protein>
<reference evidence="2" key="1">
    <citation type="journal article" date="2019" name="Int. J. Syst. Evol. Microbiol.">
        <title>The Global Catalogue of Microorganisms (GCM) 10K type strain sequencing project: providing services to taxonomists for standard genome sequencing and annotation.</title>
        <authorList>
            <consortium name="The Broad Institute Genomics Platform"/>
            <consortium name="The Broad Institute Genome Sequencing Center for Infectious Disease"/>
            <person name="Wu L."/>
            <person name="Ma J."/>
        </authorList>
    </citation>
    <scope>NUCLEOTIDE SEQUENCE [LARGE SCALE GENOMIC DNA]</scope>
    <source>
        <strain evidence="2">CGMCC 4.1434</strain>
    </source>
</reference>
<dbReference type="EMBL" id="JBHSNO010000010">
    <property type="protein sequence ID" value="MFC5590857.1"/>
    <property type="molecule type" value="Genomic_DNA"/>
</dbReference>
<name>A0ABW0TNX9_9BACL</name>
<dbReference type="Proteomes" id="UP001596109">
    <property type="component" value="Unassembled WGS sequence"/>
</dbReference>
<sequence length="193" mass="22419">MTKENENSTNKELPLEQREELLSVLKARFEKHMNRHEGLEWAQIQAKLEANPEKLWSLNEMENTGGEPDVVGHDEKKDEYIFYDCVAESPKGRRSVCYDREALESRKKHKPENSAMDLATTMGIELLTEEEYRTLQKLGNFDLKTSSWVRTPDAIRKLGGALFCDRRYDHIFLYHNGADSYYAARGFRGSLRV</sequence>
<gene>
    <name evidence="1" type="ORF">ACFPRA_18315</name>
</gene>
<proteinExistence type="predicted"/>
<dbReference type="Pfam" id="PF14066">
    <property type="entry name" value="DUF4256"/>
    <property type="match status" value="1"/>
</dbReference>
<accession>A0ABW0TNX9</accession>
<evidence type="ECO:0000313" key="2">
    <source>
        <dbReference type="Proteomes" id="UP001596109"/>
    </source>
</evidence>
<dbReference type="RefSeq" id="WP_381437921.1">
    <property type="nucleotide sequence ID" value="NZ_JBHSNO010000010.1"/>
</dbReference>
<keyword evidence="2" id="KW-1185">Reference proteome</keyword>
<organism evidence="1 2">
    <name type="scientific">Sporosarcina soli</name>
    <dbReference type="NCBI Taxonomy" id="334736"/>
    <lineage>
        <taxon>Bacteria</taxon>
        <taxon>Bacillati</taxon>
        <taxon>Bacillota</taxon>
        <taxon>Bacilli</taxon>
        <taxon>Bacillales</taxon>
        <taxon>Caryophanaceae</taxon>
        <taxon>Sporosarcina</taxon>
    </lineage>
</organism>